<evidence type="ECO:0000313" key="2">
    <source>
        <dbReference type="Proteomes" id="UP001163603"/>
    </source>
</evidence>
<protein>
    <submittedName>
        <fullName evidence="1">Uncharacterized protein</fullName>
    </submittedName>
</protein>
<dbReference type="EMBL" id="CM047744">
    <property type="protein sequence ID" value="KAJ0028515.1"/>
    <property type="molecule type" value="Genomic_DNA"/>
</dbReference>
<sequence length="49" mass="5752">MLNGENFSDWKEKIMLVLGCMDIDLAFRMDEPPVPMDESMPSERVLYEK</sequence>
<name>A0ACC0Y332_9ROSI</name>
<reference evidence="2" key="1">
    <citation type="journal article" date="2023" name="G3 (Bethesda)">
        <title>Genome assembly and association tests identify interacting loci associated with vigor, precocity, and sex in interspecific pistachio rootstocks.</title>
        <authorList>
            <person name="Palmer W."/>
            <person name="Jacygrad E."/>
            <person name="Sagayaradj S."/>
            <person name="Cavanaugh K."/>
            <person name="Han R."/>
            <person name="Bertier L."/>
            <person name="Beede B."/>
            <person name="Kafkas S."/>
            <person name="Golino D."/>
            <person name="Preece J."/>
            <person name="Michelmore R."/>
        </authorList>
    </citation>
    <scope>NUCLEOTIDE SEQUENCE [LARGE SCALE GENOMIC DNA]</scope>
</reference>
<comment type="caution">
    <text evidence="1">The sequence shown here is derived from an EMBL/GenBank/DDBJ whole genome shotgun (WGS) entry which is preliminary data.</text>
</comment>
<dbReference type="Proteomes" id="UP001163603">
    <property type="component" value="Chromosome 9"/>
</dbReference>
<gene>
    <name evidence="1" type="ORF">Pint_36355</name>
</gene>
<organism evidence="1 2">
    <name type="scientific">Pistacia integerrima</name>
    <dbReference type="NCBI Taxonomy" id="434235"/>
    <lineage>
        <taxon>Eukaryota</taxon>
        <taxon>Viridiplantae</taxon>
        <taxon>Streptophyta</taxon>
        <taxon>Embryophyta</taxon>
        <taxon>Tracheophyta</taxon>
        <taxon>Spermatophyta</taxon>
        <taxon>Magnoliopsida</taxon>
        <taxon>eudicotyledons</taxon>
        <taxon>Gunneridae</taxon>
        <taxon>Pentapetalae</taxon>
        <taxon>rosids</taxon>
        <taxon>malvids</taxon>
        <taxon>Sapindales</taxon>
        <taxon>Anacardiaceae</taxon>
        <taxon>Pistacia</taxon>
    </lineage>
</organism>
<accession>A0ACC0Y332</accession>
<keyword evidence="2" id="KW-1185">Reference proteome</keyword>
<proteinExistence type="predicted"/>
<evidence type="ECO:0000313" key="1">
    <source>
        <dbReference type="EMBL" id="KAJ0028515.1"/>
    </source>
</evidence>